<dbReference type="AlphaFoldDB" id="A0A4C1SG87"/>
<dbReference type="EMBL" id="BGZK01003334">
    <property type="protein sequence ID" value="GBP00121.1"/>
    <property type="molecule type" value="Genomic_DNA"/>
</dbReference>
<comment type="caution">
    <text evidence="1">The sequence shown here is derived from an EMBL/GenBank/DDBJ whole genome shotgun (WGS) entry which is preliminary data.</text>
</comment>
<accession>A0A4C1SG87</accession>
<proteinExistence type="predicted"/>
<sequence>MREEGRTRRRRVSQQIPFTKQCVCLRERRRGGARYITMSSLQRVRYSTMEKAFLQIEFGREVEFGGEVEAHVVTGPARCTMAHNARHKSRFLEARTTYSGFHGFAKSEGSFLCACDDSAVMINRSAAVELRRCSERGYVKDIVID</sequence>
<reference evidence="1 2" key="1">
    <citation type="journal article" date="2019" name="Commun. Biol.">
        <title>The bagworm genome reveals a unique fibroin gene that provides high tensile strength.</title>
        <authorList>
            <person name="Kono N."/>
            <person name="Nakamura H."/>
            <person name="Ohtoshi R."/>
            <person name="Tomita M."/>
            <person name="Numata K."/>
            <person name="Arakawa K."/>
        </authorList>
    </citation>
    <scope>NUCLEOTIDE SEQUENCE [LARGE SCALE GENOMIC DNA]</scope>
</reference>
<organism evidence="1 2">
    <name type="scientific">Eumeta variegata</name>
    <name type="common">Bagworm moth</name>
    <name type="synonym">Eumeta japonica</name>
    <dbReference type="NCBI Taxonomy" id="151549"/>
    <lineage>
        <taxon>Eukaryota</taxon>
        <taxon>Metazoa</taxon>
        <taxon>Ecdysozoa</taxon>
        <taxon>Arthropoda</taxon>
        <taxon>Hexapoda</taxon>
        <taxon>Insecta</taxon>
        <taxon>Pterygota</taxon>
        <taxon>Neoptera</taxon>
        <taxon>Endopterygota</taxon>
        <taxon>Lepidoptera</taxon>
        <taxon>Glossata</taxon>
        <taxon>Ditrysia</taxon>
        <taxon>Tineoidea</taxon>
        <taxon>Psychidae</taxon>
        <taxon>Oiketicinae</taxon>
        <taxon>Eumeta</taxon>
    </lineage>
</organism>
<gene>
    <name evidence="1" type="ORF">EVAR_71325_1</name>
</gene>
<dbReference type="Proteomes" id="UP000299102">
    <property type="component" value="Unassembled WGS sequence"/>
</dbReference>
<evidence type="ECO:0000313" key="1">
    <source>
        <dbReference type="EMBL" id="GBP00121.1"/>
    </source>
</evidence>
<protein>
    <submittedName>
        <fullName evidence="1">Uncharacterized protein</fullName>
    </submittedName>
</protein>
<name>A0A4C1SG87_EUMVA</name>
<keyword evidence="2" id="KW-1185">Reference proteome</keyword>
<evidence type="ECO:0000313" key="2">
    <source>
        <dbReference type="Proteomes" id="UP000299102"/>
    </source>
</evidence>